<keyword evidence="6 8" id="KW-0802">TPR repeat</keyword>
<evidence type="ECO:0000313" key="12">
    <source>
        <dbReference type="Proteomes" id="UP000663832"/>
    </source>
</evidence>
<evidence type="ECO:0000256" key="2">
    <source>
        <dbReference type="ARBA" id="ARBA00022676"/>
    </source>
</evidence>
<dbReference type="Gene3D" id="3.90.176.10">
    <property type="entry name" value="Toxin ADP-ribosyltransferase, Chain A, domain 1"/>
    <property type="match status" value="1"/>
</dbReference>
<dbReference type="GO" id="GO:0106274">
    <property type="term" value="F:NAD+-protein-arginine ADP-ribosyltransferase activity"/>
    <property type="evidence" value="ECO:0007669"/>
    <property type="project" value="UniProtKB-EC"/>
</dbReference>
<feature type="repeat" description="TPR" evidence="8">
    <location>
        <begin position="320"/>
        <end position="353"/>
    </location>
</feature>
<feature type="repeat" description="TPR" evidence="8">
    <location>
        <begin position="441"/>
        <end position="474"/>
    </location>
</feature>
<dbReference type="PROSITE" id="PS50005">
    <property type="entry name" value="TPR"/>
    <property type="match status" value="6"/>
</dbReference>
<keyword evidence="3 9" id="KW-0808">Transferase</keyword>
<dbReference type="SUPFAM" id="SSF56399">
    <property type="entry name" value="ADP-ribosylation"/>
    <property type="match status" value="1"/>
</dbReference>
<comment type="catalytic activity">
    <reaction evidence="7 9">
        <text>L-arginyl-[protein] + NAD(+) = N(omega)-(ADP-D-ribosyl)-L-arginyl-[protein] + nicotinamide + H(+)</text>
        <dbReference type="Rhea" id="RHEA:19149"/>
        <dbReference type="Rhea" id="RHEA-COMP:10532"/>
        <dbReference type="Rhea" id="RHEA-COMP:15087"/>
        <dbReference type="ChEBI" id="CHEBI:15378"/>
        <dbReference type="ChEBI" id="CHEBI:17154"/>
        <dbReference type="ChEBI" id="CHEBI:29965"/>
        <dbReference type="ChEBI" id="CHEBI:57540"/>
        <dbReference type="ChEBI" id="CHEBI:142554"/>
        <dbReference type="EC" id="2.4.2.31"/>
    </reaction>
</comment>
<evidence type="ECO:0000313" key="11">
    <source>
        <dbReference type="EMBL" id="CAF1148367.1"/>
    </source>
</evidence>
<evidence type="ECO:0000256" key="4">
    <source>
        <dbReference type="ARBA" id="ARBA00022695"/>
    </source>
</evidence>
<feature type="repeat" description="TPR" evidence="8">
    <location>
        <begin position="399"/>
        <end position="432"/>
    </location>
</feature>
<dbReference type="EC" id="2.4.2.31" evidence="9"/>
<dbReference type="Pfam" id="PF13424">
    <property type="entry name" value="TPR_12"/>
    <property type="match status" value="2"/>
</dbReference>
<evidence type="ECO:0000313" key="10">
    <source>
        <dbReference type="EMBL" id="CAF0907974.1"/>
    </source>
</evidence>
<protein>
    <recommendedName>
        <fullName evidence="9">NAD(P)(+)--arginine ADP-ribosyltransferase</fullName>
        <ecNumber evidence="9">2.4.2.31</ecNumber>
    </recommendedName>
    <alternativeName>
        <fullName evidence="9">Mono(ADP-ribosyl)transferase</fullName>
    </alternativeName>
</protein>
<name>A0A814A4W1_9BILA</name>
<accession>A0A814A4W1</accession>
<feature type="repeat" description="TPR" evidence="8">
    <location>
        <begin position="483"/>
        <end position="516"/>
    </location>
</feature>
<evidence type="ECO:0000256" key="8">
    <source>
        <dbReference type="PROSITE-ProRule" id="PRU00339"/>
    </source>
</evidence>
<dbReference type="SMART" id="SM00028">
    <property type="entry name" value="TPR"/>
    <property type="match status" value="6"/>
</dbReference>
<comment type="similarity">
    <text evidence="1 9">Belongs to the Arg-specific ADP-ribosyltransferase family.</text>
</comment>
<proteinExistence type="inferred from homology"/>
<keyword evidence="5" id="KW-0677">Repeat</keyword>
<evidence type="ECO:0000256" key="3">
    <source>
        <dbReference type="ARBA" id="ARBA00022679"/>
    </source>
</evidence>
<dbReference type="Proteomes" id="UP000663877">
    <property type="component" value="Unassembled WGS sequence"/>
</dbReference>
<evidence type="ECO:0000256" key="9">
    <source>
        <dbReference type="RuleBase" id="RU361228"/>
    </source>
</evidence>
<dbReference type="InterPro" id="IPR000768">
    <property type="entry name" value="ART"/>
</dbReference>
<dbReference type="EMBL" id="CAJNOI010000039">
    <property type="protein sequence ID" value="CAF0907974.1"/>
    <property type="molecule type" value="Genomic_DNA"/>
</dbReference>
<gene>
    <name evidence="10" type="ORF">BJG266_LOCUS10837</name>
    <name evidence="11" type="ORF">QVE165_LOCUS22873</name>
</gene>
<dbReference type="Pfam" id="PF13181">
    <property type="entry name" value="TPR_8"/>
    <property type="match status" value="1"/>
</dbReference>
<dbReference type="OrthoDB" id="286233at2759"/>
<dbReference type="PANTHER" id="PTHR45641">
    <property type="entry name" value="TETRATRICOPEPTIDE REPEAT PROTEIN (AFU_ORTHOLOGUE AFUA_6G03870)"/>
    <property type="match status" value="1"/>
</dbReference>
<dbReference type="PANTHER" id="PTHR45641:SF19">
    <property type="entry name" value="NEPHROCYSTIN-3"/>
    <property type="match status" value="1"/>
</dbReference>
<dbReference type="Proteomes" id="UP000663832">
    <property type="component" value="Unassembled WGS sequence"/>
</dbReference>
<keyword evidence="9" id="KW-0520">NAD</keyword>
<dbReference type="AlphaFoldDB" id="A0A814A4W1"/>
<dbReference type="GO" id="GO:0016779">
    <property type="term" value="F:nucleotidyltransferase activity"/>
    <property type="evidence" value="ECO:0007669"/>
    <property type="project" value="UniProtKB-KW"/>
</dbReference>
<keyword evidence="4" id="KW-0548">Nucleotidyltransferase</keyword>
<keyword evidence="12" id="KW-1185">Reference proteome</keyword>
<evidence type="ECO:0000313" key="13">
    <source>
        <dbReference type="Proteomes" id="UP000663877"/>
    </source>
</evidence>
<evidence type="ECO:0000256" key="7">
    <source>
        <dbReference type="ARBA" id="ARBA00047597"/>
    </source>
</evidence>
<dbReference type="EMBL" id="CAJNOM010000153">
    <property type="protein sequence ID" value="CAF1148367.1"/>
    <property type="molecule type" value="Genomic_DNA"/>
</dbReference>
<dbReference type="Pfam" id="PF01129">
    <property type="entry name" value="ART"/>
    <property type="match status" value="1"/>
</dbReference>
<evidence type="ECO:0000256" key="1">
    <source>
        <dbReference type="ARBA" id="ARBA00009558"/>
    </source>
</evidence>
<dbReference type="Gene3D" id="1.25.40.10">
    <property type="entry name" value="Tetratricopeptide repeat domain"/>
    <property type="match status" value="2"/>
</dbReference>
<dbReference type="InterPro" id="IPR011990">
    <property type="entry name" value="TPR-like_helical_dom_sf"/>
</dbReference>
<feature type="repeat" description="TPR" evidence="8">
    <location>
        <begin position="525"/>
        <end position="558"/>
    </location>
</feature>
<reference evidence="10" key="1">
    <citation type="submission" date="2021-02" db="EMBL/GenBank/DDBJ databases">
        <authorList>
            <person name="Nowell W R."/>
        </authorList>
    </citation>
    <scope>NUCLEOTIDE SEQUENCE</scope>
</reference>
<keyword evidence="2 9" id="KW-0328">Glycosyltransferase</keyword>
<dbReference type="PROSITE" id="PS50293">
    <property type="entry name" value="TPR_REGION"/>
    <property type="match status" value="3"/>
</dbReference>
<organism evidence="10 13">
    <name type="scientific">Adineta steineri</name>
    <dbReference type="NCBI Taxonomy" id="433720"/>
    <lineage>
        <taxon>Eukaryota</taxon>
        <taxon>Metazoa</taxon>
        <taxon>Spiralia</taxon>
        <taxon>Gnathifera</taxon>
        <taxon>Rotifera</taxon>
        <taxon>Eurotatoria</taxon>
        <taxon>Bdelloidea</taxon>
        <taxon>Adinetida</taxon>
        <taxon>Adinetidae</taxon>
        <taxon>Adineta</taxon>
    </lineage>
</organism>
<sequence length="580" mass="67496">MAHLDSIYVFCDEQSKCQGWAQDWTKIKGVHTNIEEIYQALQLTVKQRDRDSIAVSCLTINEMASTDSMSQLEPTFMYTQIFKEILLDIEYDDKAIRDFAVCCRKVFSGNPTELNIIDRFERNYRSQRALWWYTRDCFTYKMLNHALRMLDTDLIIKMGFFLRDVHQQLEQLHQEQGNSFGRKPFIVYRGQGLIKSEFEKLQKSKRGLMSFNSLLTTSTDKEVSLRFTRHASTEPNKVGVLFVMSIDPSIKSAPFVFLKDVSAIKKEDEILFSMHTVFRVNAIKQMNNKNQLYQVELELTSDDDQQVRVLTDRIRKEADGTGWQRLGNLLLKIGHISKAEELYNTLIKQTPDEEYKTLYYNQLGLLYSHQGDYENAVWYYEKTLEIEQKILASNDPDLASSCSNIGNMYSKMKEYSKALSFYEKALGIRQKAYLSYNPSFGISYNNIGMVFYKMGDYLKALSFYEKALGIWQITLPSNHLNFASSYNNIGSAYYKMGEYSKALSSHEKALEIQEKTLPLNHPDLATSYWYMGSVYNNMKDYSKALLYFERALDIFQCAFPPTHLHIKTVKENIKTVKNKI</sequence>
<comment type="caution">
    <text evidence="10">The sequence shown here is derived from an EMBL/GenBank/DDBJ whole genome shotgun (WGS) entry which is preliminary data.</text>
</comment>
<dbReference type="InterPro" id="IPR019734">
    <property type="entry name" value="TPR_rpt"/>
</dbReference>
<evidence type="ECO:0000256" key="6">
    <source>
        <dbReference type="ARBA" id="ARBA00022803"/>
    </source>
</evidence>
<feature type="repeat" description="TPR" evidence="8">
    <location>
        <begin position="357"/>
        <end position="390"/>
    </location>
</feature>
<keyword evidence="9" id="KW-0521">NADP</keyword>
<evidence type="ECO:0000256" key="5">
    <source>
        <dbReference type="ARBA" id="ARBA00022737"/>
    </source>
</evidence>
<dbReference type="SUPFAM" id="SSF48452">
    <property type="entry name" value="TPR-like"/>
    <property type="match status" value="1"/>
</dbReference>